<dbReference type="Proteomes" id="UP001144978">
    <property type="component" value="Unassembled WGS sequence"/>
</dbReference>
<keyword evidence="2" id="KW-1185">Reference proteome</keyword>
<comment type="caution">
    <text evidence="1">The sequence shown here is derived from an EMBL/GenBank/DDBJ whole genome shotgun (WGS) entry which is preliminary data.</text>
</comment>
<dbReference type="EMBL" id="JANSHE010007785">
    <property type="protein sequence ID" value="KAJ2956392.1"/>
    <property type="molecule type" value="Genomic_DNA"/>
</dbReference>
<proteinExistence type="predicted"/>
<protein>
    <submittedName>
        <fullName evidence="1">Uncharacterized protein</fullName>
    </submittedName>
</protein>
<name>A0ACC1MAW2_9APHY</name>
<accession>A0ACC1MAW2</accession>
<organism evidence="1 2">
    <name type="scientific">Trametes sanguinea</name>
    <dbReference type="NCBI Taxonomy" id="158606"/>
    <lineage>
        <taxon>Eukaryota</taxon>
        <taxon>Fungi</taxon>
        <taxon>Dikarya</taxon>
        <taxon>Basidiomycota</taxon>
        <taxon>Agaricomycotina</taxon>
        <taxon>Agaricomycetes</taxon>
        <taxon>Polyporales</taxon>
        <taxon>Polyporaceae</taxon>
        <taxon>Trametes</taxon>
    </lineage>
</organism>
<sequence length="118" mass="12800">MHGNRPLTPTLASSPVLFHQARRGPTLAIAIALPPIRLRIYSSPAAVAASASSSMFGSQTWPTLHRRFHQTHIMTTAPTAPPLTQHHRLLVNGRTPPSTSRAQISASGRDDTRALILR</sequence>
<gene>
    <name evidence="1" type="ORF">NUW54_g14670</name>
</gene>
<evidence type="ECO:0000313" key="1">
    <source>
        <dbReference type="EMBL" id="KAJ2956392.1"/>
    </source>
</evidence>
<evidence type="ECO:0000313" key="2">
    <source>
        <dbReference type="Proteomes" id="UP001144978"/>
    </source>
</evidence>
<reference evidence="1" key="1">
    <citation type="submission" date="2022-08" db="EMBL/GenBank/DDBJ databases">
        <title>Genome Sequence of Pycnoporus sanguineus.</title>
        <authorList>
            <person name="Buettner E."/>
        </authorList>
    </citation>
    <scope>NUCLEOTIDE SEQUENCE</scope>
    <source>
        <strain evidence="1">CG-C14</strain>
    </source>
</reference>